<evidence type="ECO:0000313" key="3">
    <source>
        <dbReference type="Proteomes" id="UP000326950"/>
    </source>
</evidence>
<evidence type="ECO:0000313" key="2">
    <source>
        <dbReference type="EMBL" id="KAE8159425.1"/>
    </source>
</evidence>
<dbReference type="Proteomes" id="UP000326950">
    <property type="component" value="Unassembled WGS sequence"/>
</dbReference>
<keyword evidence="1" id="KW-0472">Membrane</keyword>
<dbReference type="EMBL" id="ML738675">
    <property type="protein sequence ID" value="KAE8159425.1"/>
    <property type="molecule type" value="Genomic_DNA"/>
</dbReference>
<keyword evidence="1" id="KW-1133">Transmembrane helix</keyword>
<reference evidence="2 3" key="1">
    <citation type="submission" date="2019-04" db="EMBL/GenBank/DDBJ databases">
        <title>Friends and foes A comparative genomics study of 23 Aspergillus species from section Flavi.</title>
        <authorList>
            <consortium name="DOE Joint Genome Institute"/>
            <person name="Kjaerbolling I."/>
            <person name="Vesth T."/>
            <person name="Frisvad J.C."/>
            <person name="Nybo J.L."/>
            <person name="Theobald S."/>
            <person name="Kildgaard S."/>
            <person name="Isbrandt T."/>
            <person name="Kuo A."/>
            <person name="Sato A."/>
            <person name="Lyhne E.K."/>
            <person name="Kogle M.E."/>
            <person name="Wiebenga A."/>
            <person name="Kun R.S."/>
            <person name="Lubbers R.J."/>
            <person name="Makela M.R."/>
            <person name="Barry K."/>
            <person name="Chovatia M."/>
            <person name="Clum A."/>
            <person name="Daum C."/>
            <person name="Haridas S."/>
            <person name="He G."/>
            <person name="LaButti K."/>
            <person name="Lipzen A."/>
            <person name="Mondo S."/>
            <person name="Riley R."/>
            <person name="Salamov A."/>
            <person name="Simmons B.A."/>
            <person name="Magnuson J.K."/>
            <person name="Henrissat B."/>
            <person name="Mortensen U.H."/>
            <person name="Larsen T.O."/>
            <person name="Devries R.P."/>
            <person name="Grigoriev I.V."/>
            <person name="Machida M."/>
            <person name="Baker S.E."/>
            <person name="Andersen M.R."/>
        </authorList>
    </citation>
    <scope>NUCLEOTIDE SEQUENCE [LARGE SCALE GENOMIC DNA]</scope>
    <source>
        <strain evidence="2 3">CBS 117626</strain>
    </source>
</reference>
<protein>
    <submittedName>
        <fullName evidence="2">Uncharacterized protein</fullName>
    </submittedName>
</protein>
<evidence type="ECO:0000256" key="1">
    <source>
        <dbReference type="SAM" id="Phobius"/>
    </source>
</evidence>
<feature type="transmembrane region" description="Helical" evidence="1">
    <location>
        <begin position="35"/>
        <end position="61"/>
    </location>
</feature>
<gene>
    <name evidence="2" type="ORF">BDV40DRAFT_241700</name>
</gene>
<organism evidence="2 3">
    <name type="scientific">Aspergillus tamarii</name>
    <dbReference type="NCBI Taxonomy" id="41984"/>
    <lineage>
        <taxon>Eukaryota</taxon>
        <taxon>Fungi</taxon>
        <taxon>Dikarya</taxon>
        <taxon>Ascomycota</taxon>
        <taxon>Pezizomycotina</taxon>
        <taxon>Eurotiomycetes</taxon>
        <taxon>Eurotiomycetidae</taxon>
        <taxon>Eurotiales</taxon>
        <taxon>Aspergillaceae</taxon>
        <taxon>Aspergillus</taxon>
        <taxon>Aspergillus subgen. Circumdati</taxon>
    </lineage>
</organism>
<proteinExistence type="predicted"/>
<name>A0A5N6ULA7_ASPTM</name>
<dbReference type="AlphaFoldDB" id="A0A5N6ULA7"/>
<keyword evidence="3" id="KW-1185">Reference proteome</keyword>
<keyword evidence="1" id="KW-0812">Transmembrane</keyword>
<feature type="transmembrane region" description="Helical" evidence="1">
    <location>
        <begin position="73"/>
        <end position="100"/>
    </location>
</feature>
<accession>A0A5N6ULA7</accession>
<sequence length="136" mass="15918">MINASMTKLKSQERNEGSICFLGQKKKKRRGKLHVYISLCPHGPCAIMICAVIAAFFAPFTSYSDIRPADMNVFFVSCVLLFYFLLFSFRSFIFFFPFCLGQDSCLKMGYLPRGNLWTFCWYHEPRFDRKQYSCFS</sequence>